<feature type="region of interest" description="Disordered" evidence="1">
    <location>
        <begin position="1"/>
        <end position="25"/>
    </location>
</feature>
<evidence type="ECO:0000313" key="4">
    <source>
        <dbReference type="Proteomes" id="UP001187471"/>
    </source>
</evidence>
<feature type="domain" description="Class II Histidinyl-tRNA synthetase (HisRS)-like catalytic core" evidence="2">
    <location>
        <begin position="496"/>
        <end position="637"/>
    </location>
</feature>
<sequence>MPRCSNTEIEQPQGEASRCKSHARSSSRNRSSFRYNSLQFVNLHLRRSVASRAEVSLVHWAGVRRIYFSKINLMSSRINCSCYIDSLIDYDYSILRGSCNDLLLLELHQENEEMNVLTLLNPCIRTTRYLPRLTFILSASKHRYSVDYGLDYDSASEDYKLLQIIQVEPKDSASEDHDSASEYHNSASEDFPRAYVYSWTRNSWCEIEVSNDFSAKATWRCEVEPKDSANGDHDDSASEDHNFAVASDFKVLLKDSKLTVKQLLHDNPSITFIPESHGHLRSVARSVRLALKSSARTRGMKLVAVVLSSALSLLNVGEASLGRAKLCLLTSSLLECFNSKAAGCPDLDAIHDIITSAYFRKVYVKTVNDVCDLCDLVMKILSWEALTAFLSLEGSELLEKSRGTFKAEGSEGNAKPDKKREKEKKVMGKGISVLIEFIKGKLQTETTEGVYISTSVEKWEQGFLSLFDPNDPGFDSLLENLKEIVNSNESRRLPKGTRDFAKEQMAVRDKAFKTITDVFKRHGAMALDTPAFELRETLMNKYGEDSKLVYDLADQGGELCSLRYDLTVPFARYVAMNGITSMKRYQIGKVHRRDNPSKGRYREFYQCDFDIAGDYKTVAPDSEVVKILTELLDELNIGDYE</sequence>
<evidence type="ECO:0000259" key="2">
    <source>
        <dbReference type="Pfam" id="PF13393"/>
    </source>
</evidence>
<dbReference type="InterPro" id="IPR045864">
    <property type="entry name" value="aa-tRNA-synth_II/BPL/LPL"/>
</dbReference>
<dbReference type="GO" id="GO:0032543">
    <property type="term" value="P:mitochondrial translation"/>
    <property type="evidence" value="ECO:0007669"/>
    <property type="project" value="TreeGrafter"/>
</dbReference>
<evidence type="ECO:0000313" key="3">
    <source>
        <dbReference type="EMBL" id="KAK2965454.1"/>
    </source>
</evidence>
<dbReference type="GO" id="GO:0003723">
    <property type="term" value="F:RNA binding"/>
    <property type="evidence" value="ECO:0007669"/>
    <property type="project" value="TreeGrafter"/>
</dbReference>
<evidence type="ECO:0000256" key="1">
    <source>
        <dbReference type="SAM" id="MobiDB-lite"/>
    </source>
</evidence>
<keyword evidence="4" id="KW-1185">Reference proteome</keyword>
<dbReference type="AlphaFoldDB" id="A0AA88QI54"/>
<reference evidence="3" key="1">
    <citation type="submission" date="2022-12" db="EMBL/GenBank/DDBJ databases">
        <title>Draft genome assemblies for two species of Escallonia (Escalloniales).</title>
        <authorList>
            <person name="Chanderbali A."/>
            <person name="Dervinis C."/>
            <person name="Anghel I."/>
            <person name="Soltis D."/>
            <person name="Soltis P."/>
            <person name="Zapata F."/>
        </authorList>
    </citation>
    <scope>NUCLEOTIDE SEQUENCE</scope>
    <source>
        <strain evidence="3">UCBG92.1500</strain>
        <tissue evidence="3">Leaf</tissue>
    </source>
</reference>
<dbReference type="GO" id="GO:0006427">
    <property type="term" value="P:histidyl-tRNA aminoacylation"/>
    <property type="evidence" value="ECO:0007669"/>
    <property type="project" value="TreeGrafter"/>
</dbReference>
<feature type="non-terminal residue" evidence="3">
    <location>
        <position position="641"/>
    </location>
</feature>
<comment type="caution">
    <text evidence="3">The sequence shown here is derived from an EMBL/GenBank/DDBJ whole genome shotgun (WGS) entry which is preliminary data.</text>
</comment>
<organism evidence="3 4">
    <name type="scientific">Escallonia rubra</name>
    <dbReference type="NCBI Taxonomy" id="112253"/>
    <lineage>
        <taxon>Eukaryota</taxon>
        <taxon>Viridiplantae</taxon>
        <taxon>Streptophyta</taxon>
        <taxon>Embryophyta</taxon>
        <taxon>Tracheophyta</taxon>
        <taxon>Spermatophyta</taxon>
        <taxon>Magnoliopsida</taxon>
        <taxon>eudicotyledons</taxon>
        <taxon>Gunneridae</taxon>
        <taxon>Pentapetalae</taxon>
        <taxon>asterids</taxon>
        <taxon>campanulids</taxon>
        <taxon>Escalloniales</taxon>
        <taxon>Escalloniaceae</taxon>
        <taxon>Escallonia</taxon>
    </lineage>
</organism>
<dbReference type="CDD" id="cd00773">
    <property type="entry name" value="HisRS-like_core"/>
    <property type="match status" value="1"/>
</dbReference>
<dbReference type="InterPro" id="IPR041715">
    <property type="entry name" value="HisRS-like_core"/>
</dbReference>
<dbReference type="GO" id="GO:0004821">
    <property type="term" value="F:histidine-tRNA ligase activity"/>
    <property type="evidence" value="ECO:0007669"/>
    <property type="project" value="TreeGrafter"/>
</dbReference>
<gene>
    <name evidence="3" type="ORF">RJ640_008248</name>
</gene>
<dbReference type="Proteomes" id="UP001187471">
    <property type="component" value="Unassembled WGS sequence"/>
</dbReference>
<dbReference type="PANTHER" id="PTHR11476:SF7">
    <property type="entry name" value="HISTIDINE--TRNA LIGASE"/>
    <property type="match status" value="1"/>
</dbReference>
<name>A0AA88QI54_9ASTE</name>
<dbReference type="SUPFAM" id="SSF55681">
    <property type="entry name" value="Class II aaRS and biotin synthetases"/>
    <property type="match status" value="1"/>
</dbReference>
<dbReference type="PANTHER" id="PTHR11476">
    <property type="entry name" value="HISTIDYL-TRNA SYNTHETASE"/>
    <property type="match status" value="1"/>
</dbReference>
<feature type="compositionally biased region" description="Polar residues" evidence="1">
    <location>
        <begin position="1"/>
        <end position="10"/>
    </location>
</feature>
<dbReference type="EMBL" id="JAVXUO010003219">
    <property type="protein sequence ID" value="KAK2965454.1"/>
    <property type="molecule type" value="Genomic_DNA"/>
</dbReference>
<dbReference type="Gene3D" id="3.30.930.10">
    <property type="entry name" value="Bira Bifunctional Protein, Domain 2"/>
    <property type="match status" value="1"/>
</dbReference>
<dbReference type="GO" id="GO:0005829">
    <property type="term" value="C:cytosol"/>
    <property type="evidence" value="ECO:0007669"/>
    <property type="project" value="TreeGrafter"/>
</dbReference>
<dbReference type="GO" id="GO:0005739">
    <property type="term" value="C:mitochondrion"/>
    <property type="evidence" value="ECO:0007669"/>
    <property type="project" value="TreeGrafter"/>
</dbReference>
<dbReference type="Pfam" id="PF13393">
    <property type="entry name" value="tRNA-synt_His"/>
    <property type="match status" value="1"/>
</dbReference>
<proteinExistence type="predicted"/>
<protein>
    <recommendedName>
        <fullName evidence="2">Class II Histidinyl-tRNA synthetase (HisRS)-like catalytic core domain-containing protein</fullName>
    </recommendedName>
</protein>
<accession>A0AA88QI54</accession>